<name>X0B1H1_FUSOX</name>
<reference evidence="2 3" key="1">
    <citation type="submission" date="2011-11" db="EMBL/GenBank/DDBJ databases">
        <title>The Genome Sequence of Fusarium oxysporum PHW815.</title>
        <authorList>
            <consortium name="The Broad Institute Genome Sequencing Platform"/>
            <person name="Ma L.-J."/>
            <person name="Gale L.R."/>
            <person name="Schwartz D.C."/>
            <person name="Zhou S."/>
            <person name="Corby-Kistler H."/>
            <person name="Young S.K."/>
            <person name="Zeng Q."/>
            <person name="Gargeya S."/>
            <person name="Fitzgerald M."/>
            <person name="Haas B."/>
            <person name="Abouelleil A."/>
            <person name="Alvarado L."/>
            <person name="Arachchi H.M."/>
            <person name="Berlin A."/>
            <person name="Brown A."/>
            <person name="Chapman S.B."/>
            <person name="Chen Z."/>
            <person name="Dunbar C."/>
            <person name="Freedman E."/>
            <person name="Gearin G."/>
            <person name="Goldberg J."/>
            <person name="Griggs A."/>
            <person name="Gujja S."/>
            <person name="Heiman D."/>
            <person name="Howarth C."/>
            <person name="Larson L."/>
            <person name="Lui A."/>
            <person name="MacDonald P.J.P."/>
            <person name="Montmayeur A."/>
            <person name="Murphy C."/>
            <person name="Neiman D."/>
            <person name="Pearson M."/>
            <person name="Priest M."/>
            <person name="Roberts A."/>
            <person name="Saif S."/>
            <person name="Shea T."/>
            <person name="Shenoy N."/>
            <person name="Sisk P."/>
            <person name="Stolte C."/>
            <person name="Sykes S."/>
            <person name="Wortman J."/>
            <person name="Nusbaum C."/>
            <person name="Birren B."/>
        </authorList>
    </citation>
    <scope>NUCLEOTIDE SEQUENCE [LARGE SCALE GENOMIC DNA]</scope>
    <source>
        <strain evidence="2 3">54005</strain>
    </source>
</reference>
<proteinExistence type="predicted"/>
<protein>
    <submittedName>
        <fullName evidence="2">Uncharacterized protein</fullName>
    </submittedName>
</protein>
<gene>
    <name evidence="2" type="ORF">FOQG_19637</name>
</gene>
<evidence type="ECO:0000256" key="1">
    <source>
        <dbReference type="SAM" id="SignalP"/>
    </source>
</evidence>
<keyword evidence="3" id="KW-1185">Reference proteome</keyword>
<keyword evidence="1" id="KW-0732">Signal</keyword>
<organism evidence="2 3">
    <name type="scientific">Fusarium oxysporum f. sp. raphani 54005</name>
    <dbReference type="NCBI Taxonomy" id="1089458"/>
    <lineage>
        <taxon>Eukaryota</taxon>
        <taxon>Fungi</taxon>
        <taxon>Dikarya</taxon>
        <taxon>Ascomycota</taxon>
        <taxon>Pezizomycotina</taxon>
        <taxon>Sordariomycetes</taxon>
        <taxon>Hypocreomycetidae</taxon>
        <taxon>Hypocreales</taxon>
        <taxon>Nectriaceae</taxon>
        <taxon>Fusarium</taxon>
        <taxon>Fusarium oxysporum species complex</taxon>
    </lineage>
</organism>
<dbReference type="Proteomes" id="UP000030663">
    <property type="component" value="Unassembled WGS sequence"/>
</dbReference>
<feature type="chain" id="PRO_5013017365" evidence="1">
    <location>
        <begin position="16"/>
        <end position="48"/>
    </location>
</feature>
<sequence length="48" mass="5476">MLSLKLAMCSRYLLGWTPVILPFSEWGSCQPFSCCRTIIPYLQETGSF</sequence>
<evidence type="ECO:0000313" key="2">
    <source>
        <dbReference type="EMBL" id="EXK75596.1"/>
    </source>
</evidence>
<dbReference type="AlphaFoldDB" id="X0B1H1"/>
<dbReference type="EMBL" id="KI980052">
    <property type="protein sequence ID" value="EXK75596.1"/>
    <property type="molecule type" value="Genomic_DNA"/>
</dbReference>
<feature type="signal peptide" evidence="1">
    <location>
        <begin position="1"/>
        <end position="15"/>
    </location>
</feature>
<evidence type="ECO:0000313" key="3">
    <source>
        <dbReference type="Proteomes" id="UP000030663"/>
    </source>
</evidence>
<dbReference type="HOGENOM" id="CLU_3160060_0_0_1"/>
<accession>X0B1H1</accession>